<dbReference type="AlphaFoldDB" id="C6L9Y4"/>
<reference evidence="1" key="1">
    <citation type="submission" date="2009-07" db="EMBL/GenBank/DDBJ databases">
        <authorList>
            <person name="Weinstock G."/>
            <person name="Sodergren E."/>
            <person name="Clifton S."/>
            <person name="Fulton L."/>
            <person name="Fulton B."/>
            <person name="Courtney L."/>
            <person name="Fronick C."/>
            <person name="Harrison M."/>
            <person name="Strong C."/>
            <person name="Farmer C."/>
            <person name="Delahaunty K."/>
            <person name="Markovic C."/>
            <person name="Hall O."/>
            <person name="Minx P."/>
            <person name="Tomlinson C."/>
            <person name="Mitreva M."/>
            <person name="Nelson J."/>
            <person name="Hou S."/>
            <person name="Wollam A."/>
            <person name="Pepin K.H."/>
            <person name="Johnson M."/>
            <person name="Bhonagiri V."/>
            <person name="Nash W.E."/>
            <person name="Warren W."/>
            <person name="Chinwalla A."/>
            <person name="Mardis E.R."/>
            <person name="Wilson R.K."/>
        </authorList>
    </citation>
    <scope>NUCLEOTIDE SEQUENCE [LARGE SCALE GENOMIC DNA]</scope>
    <source>
        <strain evidence="1">DSM 14469</strain>
    </source>
</reference>
<dbReference type="Proteomes" id="UP000005561">
    <property type="component" value="Unassembled WGS sequence"/>
</dbReference>
<sequence>MKERCSEGDIMFEKYQKLFGAYLKDCKEAQAKSLKGSKEYSSWCMTQLLGIITFLEFAEVINQDTAEFERARIERDF</sequence>
<evidence type="ECO:0000313" key="2">
    <source>
        <dbReference type="Proteomes" id="UP000005561"/>
    </source>
</evidence>
<dbReference type="EMBL" id="ACCL02000002">
    <property type="protein sequence ID" value="EET62391.1"/>
    <property type="molecule type" value="Genomic_DNA"/>
</dbReference>
<keyword evidence="2" id="KW-1185">Reference proteome</keyword>
<name>C6L9Y4_9FIRM</name>
<dbReference type="STRING" id="168384.SAMN05660368_02295"/>
<evidence type="ECO:0000313" key="1">
    <source>
        <dbReference type="EMBL" id="EET62391.1"/>
    </source>
</evidence>
<organism evidence="1 2">
    <name type="scientific">Marvinbryantia formatexigens DSM 14469</name>
    <dbReference type="NCBI Taxonomy" id="478749"/>
    <lineage>
        <taxon>Bacteria</taxon>
        <taxon>Bacillati</taxon>
        <taxon>Bacillota</taxon>
        <taxon>Clostridia</taxon>
        <taxon>Lachnospirales</taxon>
        <taxon>Lachnospiraceae</taxon>
        <taxon>Marvinbryantia</taxon>
    </lineage>
</organism>
<proteinExistence type="predicted"/>
<accession>C6L9Y4</accession>
<protein>
    <submittedName>
        <fullName evidence="1">Uncharacterized protein</fullName>
    </submittedName>
</protein>
<comment type="caution">
    <text evidence="1">The sequence shown here is derived from an EMBL/GenBank/DDBJ whole genome shotgun (WGS) entry which is preliminary data.</text>
</comment>
<gene>
    <name evidence="1" type="ORF">BRYFOR_05426</name>
</gene>